<evidence type="ECO:0000256" key="3">
    <source>
        <dbReference type="PROSITE-ProRule" id="PRU00192"/>
    </source>
</evidence>
<dbReference type="InterPro" id="IPR036028">
    <property type="entry name" value="SH3-like_dom_sf"/>
</dbReference>
<proteinExistence type="predicted"/>
<evidence type="ECO:0000313" key="6">
    <source>
        <dbReference type="EMBL" id="MBC1177334.1"/>
    </source>
</evidence>
<dbReference type="Proteomes" id="UP000092461">
    <property type="component" value="Unassembled WGS sequence"/>
</dbReference>
<dbReference type="PANTHER" id="PTHR14167:SF116">
    <property type="entry name" value="CAP, ISOFORM AC"/>
    <property type="match status" value="1"/>
</dbReference>
<dbReference type="EMBL" id="AJWK01003984">
    <property type="status" value="NOT_ANNOTATED_CDS"/>
    <property type="molecule type" value="Genomic_DNA"/>
</dbReference>
<feature type="domain" description="SH3" evidence="5">
    <location>
        <begin position="165"/>
        <end position="224"/>
    </location>
</feature>
<evidence type="ECO:0000256" key="2">
    <source>
        <dbReference type="ARBA" id="ARBA00022737"/>
    </source>
</evidence>
<name>A0A1B0GH55_LUTLO</name>
<sequence>MGDRLGITKSFGYIITHANPVISDYNHNDVTDATDRPPTPPTPPNGFAGGLAIPSDFTTMAALPIIYGPLPYKSPRRYVETDVNIHYRSPIRYEFKDPIPEEELARRQAETMKKLYQEERRRKYLQELQDMSNRRHTDTHPNQKSPVPLNRFDDFLDEDYHKQLLPRTVARALFNFQGQSARELSFKKGDIIYIRRQIDRNWYEGEHNAMLGLLPVNYVEIISKDGVRCPPKPKPAEGQARAKYNFNAQSAIELSLNKGELVKLTRRVDDNWFEGRVANRKGIFPVAYVEVLTDIGSEDAHMVLSKPVGSPAAHSLITPTQEITPYTRETRFELEAPVVGENGVIREMKTVKKTEVLHVDTNSDPIPKPVGSPAAHSLITPTQEITPYTRETRFELEAPVVGENGVIREMKTVKKTEVLHVDTNSDPIPYRALYKYRPQNPDEMEMEEGDIVYVLEKCDDGWFVGTSQRTGCFGTFPGNYVEKL</sequence>
<dbReference type="EMBL" id="AJWK01003982">
    <property type="status" value="NOT_ANNOTATED_CDS"/>
    <property type="molecule type" value="Genomic_DNA"/>
</dbReference>
<feature type="domain" description="SH3" evidence="5">
    <location>
        <begin position="235"/>
        <end position="294"/>
    </location>
</feature>
<evidence type="ECO:0000313" key="7">
    <source>
        <dbReference type="EnsemblMetazoa" id="LLOJ001030-PA"/>
    </source>
</evidence>
<dbReference type="PRINTS" id="PR00452">
    <property type="entry name" value="SH3DOMAIN"/>
</dbReference>
<dbReference type="Gene3D" id="2.30.30.40">
    <property type="entry name" value="SH3 Domains"/>
    <property type="match status" value="3"/>
</dbReference>
<dbReference type="EMBL" id="AJWK01003983">
    <property type="status" value="NOT_ANNOTATED_CDS"/>
    <property type="molecule type" value="Genomic_DNA"/>
</dbReference>
<reference evidence="7" key="3">
    <citation type="submission" date="2020-05" db="UniProtKB">
        <authorList>
            <consortium name="EnsemblMetazoa"/>
        </authorList>
    </citation>
    <scope>IDENTIFICATION</scope>
    <source>
        <strain evidence="7">Jacobina</strain>
    </source>
</reference>
<dbReference type="PROSITE" id="PS50002">
    <property type="entry name" value="SH3"/>
    <property type="match status" value="3"/>
</dbReference>
<dbReference type="CDD" id="cd11780">
    <property type="entry name" value="SH3_Sorbs_3"/>
    <property type="match status" value="1"/>
</dbReference>
<evidence type="ECO:0000256" key="1">
    <source>
        <dbReference type="ARBA" id="ARBA00022443"/>
    </source>
</evidence>
<dbReference type="EnsemblMetazoa" id="LLOJ001030-RA">
    <property type="protein sequence ID" value="LLOJ001030-PA"/>
    <property type="gene ID" value="LLOJ001030"/>
</dbReference>
<dbReference type="VEuPathDB" id="VectorBase:LLOJ001030"/>
<dbReference type="InterPro" id="IPR050384">
    <property type="entry name" value="Endophilin_SH3RF"/>
</dbReference>
<keyword evidence="2" id="KW-0677">Repeat</keyword>
<evidence type="ECO:0000256" key="4">
    <source>
        <dbReference type="SAM" id="MobiDB-lite"/>
    </source>
</evidence>
<dbReference type="InterPro" id="IPR001452">
    <property type="entry name" value="SH3_domain"/>
</dbReference>
<accession>A0A1B0GH55</accession>
<dbReference type="VEuPathDB" id="VectorBase:LLONM1_004155"/>
<dbReference type="EMBL" id="GITU01008631">
    <property type="protein sequence ID" value="MBC1177334.1"/>
    <property type="molecule type" value="Transcribed_RNA"/>
</dbReference>
<keyword evidence="1 3" id="KW-0728">SH3 domain</keyword>
<organism evidence="7 8">
    <name type="scientific">Lutzomyia longipalpis</name>
    <name type="common">Sand fly</name>
    <dbReference type="NCBI Taxonomy" id="7200"/>
    <lineage>
        <taxon>Eukaryota</taxon>
        <taxon>Metazoa</taxon>
        <taxon>Ecdysozoa</taxon>
        <taxon>Arthropoda</taxon>
        <taxon>Hexapoda</taxon>
        <taxon>Insecta</taxon>
        <taxon>Pterygota</taxon>
        <taxon>Neoptera</taxon>
        <taxon>Endopterygota</taxon>
        <taxon>Diptera</taxon>
        <taxon>Nematocera</taxon>
        <taxon>Psychodoidea</taxon>
        <taxon>Psychodidae</taxon>
        <taxon>Lutzomyia</taxon>
        <taxon>Lutzomyia</taxon>
    </lineage>
</organism>
<reference evidence="8" key="1">
    <citation type="submission" date="2012-05" db="EMBL/GenBank/DDBJ databases">
        <title>Whole Genome Assembly of Lutzomyia longipalpis.</title>
        <authorList>
            <person name="Richards S."/>
            <person name="Qu C."/>
            <person name="Dillon R."/>
            <person name="Worley K."/>
            <person name="Scherer S."/>
            <person name="Batterton M."/>
            <person name="Taylor A."/>
            <person name="Hawes A."/>
            <person name="Hernandez B."/>
            <person name="Kovar C."/>
            <person name="Mandapat C."/>
            <person name="Pham C."/>
            <person name="Qu C."/>
            <person name="Jing C."/>
            <person name="Bess C."/>
            <person name="Bandaranaike D."/>
            <person name="Ngo D."/>
            <person name="Ongeri F."/>
            <person name="Arias F."/>
            <person name="Lara F."/>
            <person name="Weissenberger G."/>
            <person name="Kamau G."/>
            <person name="Han H."/>
            <person name="Shen H."/>
            <person name="Dinh H."/>
            <person name="Khalil I."/>
            <person name="Jones J."/>
            <person name="Shafer J."/>
            <person name="Jayaseelan J."/>
            <person name="Quiroz J."/>
            <person name="Blankenburg K."/>
            <person name="Nguyen L."/>
            <person name="Jackson L."/>
            <person name="Francisco L."/>
            <person name="Tang L.-Y."/>
            <person name="Pu L.-L."/>
            <person name="Perales L."/>
            <person name="Lorensuhewa L."/>
            <person name="Munidasa M."/>
            <person name="Coyle M."/>
            <person name="Taylor M."/>
            <person name="Puazo M."/>
            <person name="Firestine M."/>
            <person name="Scheel M."/>
            <person name="Javaid M."/>
            <person name="Wang M."/>
            <person name="Li M."/>
            <person name="Tabassum N."/>
            <person name="Saada N."/>
            <person name="Osuji N."/>
            <person name="Aqrawi P."/>
            <person name="Fu Q."/>
            <person name="Thornton R."/>
            <person name="Raj R."/>
            <person name="Goodspeed R."/>
            <person name="Mata R."/>
            <person name="Najjar R."/>
            <person name="Gubbala S."/>
            <person name="Lee S."/>
            <person name="Denson S."/>
            <person name="Patil S."/>
            <person name="Macmil S."/>
            <person name="Qi S."/>
            <person name="Matskevitch T."/>
            <person name="Palculict T."/>
            <person name="Mathew T."/>
            <person name="Vee V."/>
            <person name="Velamala V."/>
            <person name="Korchina V."/>
            <person name="Cai W."/>
            <person name="Liu W."/>
            <person name="Dai W."/>
            <person name="Zou X."/>
            <person name="Zhu Y."/>
            <person name="Zhang Y."/>
            <person name="Wu Y.-Q."/>
            <person name="Xin Y."/>
            <person name="Nazarath L."/>
            <person name="Kovar C."/>
            <person name="Han Y."/>
            <person name="Muzny D."/>
            <person name="Gibbs R."/>
        </authorList>
    </citation>
    <scope>NUCLEOTIDE SEQUENCE [LARGE SCALE GENOMIC DNA]</scope>
    <source>
        <strain evidence="8">Jacobina</strain>
    </source>
</reference>
<dbReference type="SUPFAM" id="SSF50044">
    <property type="entry name" value="SH3-domain"/>
    <property type="match status" value="3"/>
</dbReference>
<dbReference type="Pfam" id="PF14604">
    <property type="entry name" value="SH3_9"/>
    <property type="match status" value="1"/>
</dbReference>
<feature type="region of interest" description="Disordered" evidence="4">
    <location>
        <begin position="25"/>
        <end position="48"/>
    </location>
</feature>
<dbReference type="SMART" id="SM00326">
    <property type="entry name" value="SH3"/>
    <property type="match status" value="3"/>
</dbReference>
<feature type="compositionally biased region" description="Basic and acidic residues" evidence="4">
    <location>
        <begin position="26"/>
        <end position="35"/>
    </location>
</feature>
<dbReference type="AlphaFoldDB" id="A0A1B0GH55"/>
<evidence type="ECO:0000259" key="5">
    <source>
        <dbReference type="PROSITE" id="PS50002"/>
    </source>
</evidence>
<keyword evidence="8" id="KW-1185">Reference proteome</keyword>
<dbReference type="CDD" id="cd11781">
    <property type="entry name" value="SH3_Sorbs_1"/>
    <property type="match status" value="1"/>
</dbReference>
<dbReference type="Pfam" id="PF00018">
    <property type="entry name" value="SH3_1"/>
    <property type="match status" value="2"/>
</dbReference>
<dbReference type="EMBL" id="AJWK01003981">
    <property type="status" value="NOT_ANNOTATED_CDS"/>
    <property type="molecule type" value="Genomic_DNA"/>
</dbReference>
<dbReference type="CDD" id="cd11782">
    <property type="entry name" value="SH3_Sorbs_2"/>
    <property type="match status" value="1"/>
</dbReference>
<protein>
    <submittedName>
        <fullName evidence="6">Putative sorbin and sh3 domain-containing protein</fullName>
    </submittedName>
</protein>
<dbReference type="PANTHER" id="PTHR14167">
    <property type="entry name" value="SH3 DOMAIN-CONTAINING"/>
    <property type="match status" value="1"/>
</dbReference>
<dbReference type="FunFam" id="2.30.30.40:FF:000001">
    <property type="entry name" value="Sorbin and SH3 domain-containing protein 1 isoform 2"/>
    <property type="match status" value="1"/>
</dbReference>
<reference evidence="6" key="2">
    <citation type="journal article" date="2020" name="BMC">
        <title>Leishmania infection induces a limited differential gene expression in the sand fly midgut.</title>
        <authorList>
            <person name="Coutinho-Abreu I.V."/>
            <person name="Serafim T.D."/>
            <person name="Meneses C."/>
            <person name="Kamhawi S."/>
            <person name="Oliveira F."/>
            <person name="Valenzuela J.G."/>
        </authorList>
    </citation>
    <scope>NUCLEOTIDE SEQUENCE</scope>
    <source>
        <strain evidence="6">Jacobina</strain>
        <tissue evidence="6">Midgut</tissue>
    </source>
</reference>
<dbReference type="PRINTS" id="PR00499">
    <property type="entry name" value="P67PHOX"/>
</dbReference>
<evidence type="ECO:0000313" key="8">
    <source>
        <dbReference type="Proteomes" id="UP000092461"/>
    </source>
</evidence>
<feature type="domain" description="SH3" evidence="5">
    <location>
        <begin position="425"/>
        <end position="484"/>
    </location>
</feature>